<accession>A0A317AIX0</accession>
<proteinExistence type="predicted"/>
<dbReference type="GeneID" id="6340676"/>
<dbReference type="RefSeq" id="XP_065964085.1">
    <property type="nucleotide sequence ID" value="XM_066105458.1"/>
</dbReference>
<comment type="caution">
    <text evidence="1">The sequence shown here is derived from an EMBL/GenBank/DDBJ whole genome shotgun (WGS) entry which is preliminary data.</text>
</comment>
<sequence length="79" mass="9098">MKHDGIIKWKKIPGYIRTFYPISADGKVENIELAPSSLTIRFFDPFTDTAYLEIDFLLIKMAISKPSFASKLLLAYSFY</sequence>
<dbReference type="KEGG" id="ptrr:6340676"/>
<evidence type="ECO:0000313" key="2">
    <source>
        <dbReference type="Proteomes" id="UP000245464"/>
    </source>
</evidence>
<name>A0A317AIX0_9PLEO</name>
<dbReference type="Proteomes" id="UP000245464">
    <property type="component" value="Chromosome 2"/>
</dbReference>
<dbReference type="EMBL" id="NQIK02000002">
    <property type="protein sequence ID" value="KAF7574351.1"/>
    <property type="molecule type" value="Genomic_DNA"/>
</dbReference>
<evidence type="ECO:0000313" key="1">
    <source>
        <dbReference type="EMBL" id="KAF7574351.1"/>
    </source>
</evidence>
<dbReference type="AlphaFoldDB" id="A0A317AIX0"/>
<reference evidence="1" key="1">
    <citation type="journal article" date="2018" name="BMC Genomics">
        <title>Comparative genomics of the wheat fungal pathogen Pyrenophora tritici-repentis reveals chromosomal variations and genome plasticity.</title>
        <authorList>
            <person name="Moolhuijzen P."/>
            <person name="See P.T."/>
            <person name="Hane J.K."/>
            <person name="Shi G."/>
            <person name="Liu Z."/>
            <person name="Oliver R.P."/>
            <person name="Moffat C.S."/>
        </authorList>
    </citation>
    <scope>NUCLEOTIDE SEQUENCE [LARGE SCALE GENOMIC DNA]</scope>
    <source>
        <strain evidence="1">M4</strain>
    </source>
</reference>
<organism evidence="1 2">
    <name type="scientific">Pyrenophora tritici-repentis</name>
    <dbReference type="NCBI Taxonomy" id="45151"/>
    <lineage>
        <taxon>Eukaryota</taxon>
        <taxon>Fungi</taxon>
        <taxon>Dikarya</taxon>
        <taxon>Ascomycota</taxon>
        <taxon>Pezizomycotina</taxon>
        <taxon>Dothideomycetes</taxon>
        <taxon>Pleosporomycetidae</taxon>
        <taxon>Pleosporales</taxon>
        <taxon>Pleosporineae</taxon>
        <taxon>Pleosporaceae</taxon>
        <taxon>Pyrenophora</taxon>
    </lineage>
</organism>
<protein>
    <submittedName>
        <fullName evidence="1">Uncharacterized protein</fullName>
    </submittedName>
</protein>
<gene>
    <name evidence="1" type="ORF">PtrM4_059740</name>
</gene>